<name>A0A348HG24_9GAMM</name>
<organism evidence="3 4">
    <name type="scientific">Zymobacter palmae</name>
    <dbReference type="NCBI Taxonomy" id="33074"/>
    <lineage>
        <taxon>Bacteria</taxon>
        <taxon>Pseudomonadati</taxon>
        <taxon>Pseudomonadota</taxon>
        <taxon>Gammaproteobacteria</taxon>
        <taxon>Oceanospirillales</taxon>
        <taxon>Halomonadaceae</taxon>
        <taxon>Zymobacter group</taxon>
        <taxon>Zymobacter</taxon>
    </lineage>
</organism>
<dbReference type="EMBL" id="AP018933">
    <property type="protein sequence ID" value="BBG30576.1"/>
    <property type="molecule type" value="Genomic_DNA"/>
</dbReference>
<comment type="similarity">
    <text evidence="1">Belongs to the barstar family.</text>
</comment>
<dbReference type="SUPFAM" id="SSF52038">
    <property type="entry name" value="Barstar-related"/>
    <property type="match status" value="1"/>
</dbReference>
<accession>A0A348HG24</accession>
<dbReference type="AlphaFoldDB" id="A0A348HG24"/>
<feature type="domain" description="Barstar (barnase inhibitor)" evidence="2">
    <location>
        <begin position="2"/>
        <end position="82"/>
    </location>
</feature>
<proteinExistence type="inferred from homology"/>
<keyword evidence="4" id="KW-1185">Reference proteome</keyword>
<gene>
    <name evidence="3" type="ORF">ZBT109_1830</name>
</gene>
<evidence type="ECO:0000313" key="3">
    <source>
        <dbReference type="EMBL" id="BBG30576.1"/>
    </source>
</evidence>
<dbReference type="RefSeq" id="WP_169733999.1">
    <property type="nucleotide sequence ID" value="NZ_AP018933.1"/>
</dbReference>
<dbReference type="InterPro" id="IPR035905">
    <property type="entry name" value="Barstar-like_sf"/>
</dbReference>
<dbReference type="Pfam" id="PF01337">
    <property type="entry name" value="Barstar"/>
    <property type="match status" value="1"/>
</dbReference>
<dbReference type="KEGG" id="zpl:ZBT109_1830"/>
<dbReference type="Gene3D" id="3.30.370.10">
    <property type="entry name" value="Barstar-like"/>
    <property type="match status" value="1"/>
</dbReference>
<evidence type="ECO:0000259" key="2">
    <source>
        <dbReference type="Pfam" id="PF01337"/>
    </source>
</evidence>
<dbReference type="InterPro" id="IPR000468">
    <property type="entry name" value="Barstar"/>
</dbReference>
<protein>
    <submittedName>
        <fullName evidence="3">Barstar, RNase (Barnase) inhibitor</fullName>
    </submittedName>
</protein>
<dbReference type="Proteomes" id="UP000267342">
    <property type="component" value="Chromosome"/>
</dbReference>
<evidence type="ECO:0000256" key="1">
    <source>
        <dbReference type="ARBA" id="ARBA00006845"/>
    </source>
</evidence>
<sequence length="97" mass="11358">MSIAIIEGKAIEKEKDVYVQVASQIDFGVGYGYNYHAFLDRLGYDLERPIHIVWKDHAVSKDVLGRDFDRLVDLMEQIKRDDERFCPEGERFTFSLE</sequence>
<evidence type="ECO:0000313" key="4">
    <source>
        <dbReference type="Proteomes" id="UP000267342"/>
    </source>
</evidence>
<reference evidence="3 4" key="1">
    <citation type="submission" date="2018-09" db="EMBL/GenBank/DDBJ databases">
        <title>Zymobacter palmae IAM14233 (=T109) whole genome analysis.</title>
        <authorList>
            <person name="Yanase H."/>
        </authorList>
    </citation>
    <scope>NUCLEOTIDE SEQUENCE [LARGE SCALE GENOMIC DNA]</scope>
    <source>
        <strain evidence="3 4">IAM14233</strain>
    </source>
</reference>